<organism evidence="2 3">
    <name type="scientific">Gluconobacter japonicus</name>
    <dbReference type="NCBI Taxonomy" id="376620"/>
    <lineage>
        <taxon>Bacteria</taxon>
        <taxon>Pseudomonadati</taxon>
        <taxon>Pseudomonadota</taxon>
        <taxon>Alphaproteobacteria</taxon>
        <taxon>Acetobacterales</taxon>
        <taxon>Acetobacteraceae</taxon>
        <taxon>Gluconobacter</taxon>
    </lineage>
</organism>
<sequence>MTPDRPTGMPPAGGMNVPLGVWLLGRGRGIGINCFAPGMQPLMAALAPTVAIALIGIFGAFFMPAEQRGLRLTQALVQLVCTLLQLVVSERYAAYAGRKGLWSRYATASLWCAWLPLLMMIMAQGVMRMVMPGSASSPAAVAGVAAGVQLYSLWLTWYVTRVGLMMTALQAVIMTVLQTLSALLLFGLLWLLPPHYNALVDLFGGV</sequence>
<feature type="transmembrane region" description="Helical" evidence="1">
    <location>
        <begin position="105"/>
        <end position="127"/>
    </location>
</feature>
<evidence type="ECO:0008006" key="4">
    <source>
        <dbReference type="Google" id="ProtNLM"/>
    </source>
</evidence>
<feature type="transmembrane region" description="Helical" evidence="1">
    <location>
        <begin position="171"/>
        <end position="192"/>
    </location>
</feature>
<feature type="transmembrane region" description="Helical" evidence="1">
    <location>
        <begin position="42"/>
        <end position="63"/>
    </location>
</feature>
<dbReference type="RefSeq" id="WP_061929219.1">
    <property type="nucleotide sequence ID" value="NZ_JABCQN010000001.1"/>
</dbReference>
<keyword evidence="1" id="KW-1133">Transmembrane helix</keyword>
<dbReference type="GeneID" id="81473490"/>
<reference evidence="2" key="2">
    <citation type="submission" date="2020-11" db="EMBL/GenBank/DDBJ databases">
        <title>Description of novel Gluconobacter species.</title>
        <authorList>
            <person name="Cleenwerck I."/>
            <person name="Cnockaert M."/>
            <person name="Borremans W."/>
            <person name="Wieme A.D."/>
            <person name="De Vuyst L."/>
            <person name="Vandamme P."/>
        </authorList>
    </citation>
    <scope>NUCLEOTIDE SEQUENCE</scope>
    <source>
        <strain evidence="2">R71697</strain>
    </source>
</reference>
<dbReference type="Proteomes" id="UP000661006">
    <property type="component" value="Unassembled WGS sequence"/>
</dbReference>
<keyword evidence="1" id="KW-0812">Transmembrane</keyword>
<gene>
    <name evidence="2" type="ORF">HKD32_02195</name>
</gene>
<protein>
    <recommendedName>
        <fullName evidence="4">Yip1 domain-containing protein</fullName>
    </recommendedName>
</protein>
<reference evidence="2" key="1">
    <citation type="submission" date="2020-04" db="EMBL/GenBank/DDBJ databases">
        <authorList>
            <person name="Sombolestani A."/>
        </authorList>
    </citation>
    <scope>NUCLEOTIDE SEQUENCE</scope>
    <source>
        <strain evidence="2">R71697</strain>
    </source>
</reference>
<accession>A0A9Q2ITT4</accession>
<evidence type="ECO:0000313" key="2">
    <source>
        <dbReference type="EMBL" id="MBF0869672.1"/>
    </source>
</evidence>
<comment type="caution">
    <text evidence="2">The sequence shown here is derived from an EMBL/GenBank/DDBJ whole genome shotgun (WGS) entry which is preliminary data.</text>
</comment>
<evidence type="ECO:0000256" key="1">
    <source>
        <dbReference type="SAM" id="Phobius"/>
    </source>
</evidence>
<keyword evidence="1" id="KW-0472">Membrane</keyword>
<dbReference type="AlphaFoldDB" id="A0A9Q2ITT4"/>
<feature type="transmembrane region" description="Helical" evidence="1">
    <location>
        <begin position="139"/>
        <end position="159"/>
    </location>
</feature>
<name>A0A9Q2ITT4_GLUJA</name>
<proteinExistence type="predicted"/>
<evidence type="ECO:0000313" key="3">
    <source>
        <dbReference type="Proteomes" id="UP000661006"/>
    </source>
</evidence>
<dbReference type="EMBL" id="JABCQN010000001">
    <property type="protein sequence ID" value="MBF0869672.1"/>
    <property type="molecule type" value="Genomic_DNA"/>
</dbReference>